<gene>
    <name evidence="5" type="ORF">CH379_013900</name>
    <name evidence="6" type="ORF">CH379_02885</name>
</gene>
<dbReference type="InterPro" id="IPR041514">
    <property type="entry name" value="PutA_N"/>
</dbReference>
<protein>
    <submittedName>
        <fullName evidence="5">Proline dehydrogenase family protein</fullName>
    </submittedName>
</protein>
<evidence type="ECO:0000256" key="2">
    <source>
        <dbReference type="SAM" id="Phobius"/>
    </source>
</evidence>
<dbReference type="AlphaFoldDB" id="A0A2N0BCV7"/>
<keyword evidence="1" id="KW-0560">Oxidoreductase</keyword>
<comment type="caution">
    <text evidence="6">The sequence shown here is derived from an EMBL/GenBank/DDBJ whole genome shotgun (WGS) entry which is preliminary data.</text>
</comment>
<dbReference type="EMBL" id="NPEF01000017">
    <property type="protein sequence ID" value="PJZ94373.1"/>
    <property type="molecule type" value="Genomic_DNA"/>
</dbReference>
<proteinExistence type="predicted"/>
<dbReference type="EMBL" id="NPEF02000016">
    <property type="protein sequence ID" value="MDV6236719.1"/>
    <property type="molecule type" value="Genomic_DNA"/>
</dbReference>
<dbReference type="InterPro" id="IPR015659">
    <property type="entry name" value="Proline_oxidase"/>
</dbReference>
<evidence type="ECO:0000256" key="1">
    <source>
        <dbReference type="ARBA" id="ARBA00023002"/>
    </source>
</evidence>
<dbReference type="PANTHER" id="PTHR13914:SF0">
    <property type="entry name" value="PROLINE DEHYDROGENASE 1, MITOCHONDRIAL"/>
    <property type="match status" value="1"/>
</dbReference>
<name>A0A2N0BCV7_9LEPT</name>
<feature type="domain" description="Proline dehydrogenase" evidence="3">
    <location>
        <begin position="133"/>
        <end position="429"/>
    </location>
</feature>
<dbReference type="SUPFAM" id="SSF51730">
    <property type="entry name" value="FAD-linked oxidoreductase"/>
    <property type="match status" value="1"/>
</dbReference>
<dbReference type="InterPro" id="IPR029041">
    <property type="entry name" value="FAD-linked_oxidoreductase-like"/>
</dbReference>
<reference evidence="5" key="3">
    <citation type="submission" date="2023-10" db="EMBL/GenBank/DDBJ databases">
        <authorList>
            <person name="Picardeau M."/>
            <person name="Thibeaux R."/>
        </authorList>
    </citation>
    <scope>NUCLEOTIDE SEQUENCE</scope>
    <source>
        <strain evidence="5">ATI7-C-A5</strain>
    </source>
</reference>
<keyword evidence="2" id="KW-1133">Transmembrane helix</keyword>
<feature type="transmembrane region" description="Helical" evidence="2">
    <location>
        <begin position="96"/>
        <end position="115"/>
    </location>
</feature>
<dbReference type="GO" id="GO:0071949">
    <property type="term" value="F:FAD binding"/>
    <property type="evidence" value="ECO:0007669"/>
    <property type="project" value="TreeGrafter"/>
</dbReference>
<dbReference type="GO" id="GO:0004657">
    <property type="term" value="F:proline dehydrogenase activity"/>
    <property type="evidence" value="ECO:0007669"/>
    <property type="project" value="InterPro"/>
</dbReference>
<sequence>MITIPSRDLETTTRNLGLKIFDQSERRSSRFFSGLFWVRKFLELSFRYPKLKLELFRFVDVLPSLRSNREITEHFVLYLLSEDSGIPAWIRKTLRFYASLFPISVLFGGFVRFAVGRASGNFIAGRDLKTADANLKRIRAKGNVFTLDVLGEAALSEKEAVAYQKQYLELLRNIGRFSGSETTGYGRSPFVNVSVKCSSLYSQISSLAKEESISALKERLRPILRTAKENGYFANLDAEQSDYKDVLLTLAEEIFSEPDFADYPHFGVVIQTYLRESENDLKRILEYSKNRKTPITVRLVKGAYWEYEVIRARERGWEIPVYENKRETDANYERCGRLLMDSFPRVLSAFASHNVRSLAYLLSYAESKGLSKRDFEIQMLYGMADSYKIVFSSMGYRVREYTPLGLMLPGMAYLVRRLLENTSNQGFLQNLITGRTNFETLLSDPGGSNE</sequence>
<feature type="domain" description="Proline utilization A N-terminal" evidence="4">
    <location>
        <begin position="10"/>
        <end position="112"/>
    </location>
</feature>
<dbReference type="PANTHER" id="PTHR13914">
    <property type="entry name" value="PROLINE OXIDASE"/>
    <property type="match status" value="1"/>
</dbReference>
<dbReference type="InterPro" id="IPR002872">
    <property type="entry name" value="Proline_DH_dom"/>
</dbReference>
<evidence type="ECO:0000313" key="5">
    <source>
        <dbReference type="EMBL" id="MDV6236719.1"/>
    </source>
</evidence>
<dbReference type="GO" id="GO:0010133">
    <property type="term" value="P:L-proline catabolic process to L-glutamate"/>
    <property type="evidence" value="ECO:0007669"/>
    <property type="project" value="TreeGrafter"/>
</dbReference>
<keyword evidence="2" id="KW-0472">Membrane</keyword>
<dbReference type="Pfam" id="PF01619">
    <property type="entry name" value="Pro_dh"/>
    <property type="match status" value="1"/>
</dbReference>
<evidence type="ECO:0000259" key="3">
    <source>
        <dbReference type="Pfam" id="PF01619"/>
    </source>
</evidence>
<dbReference type="RefSeq" id="WP_100764608.1">
    <property type="nucleotide sequence ID" value="NZ_NPEF02000016.1"/>
</dbReference>
<keyword evidence="2" id="KW-0812">Transmembrane</keyword>
<dbReference type="OrthoDB" id="9773461at2"/>
<dbReference type="Pfam" id="PF18083">
    <property type="entry name" value="PutA_N"/>
    <property type="match status" value="1"/>
</dbReference>
<evidence type="ECO:0000313" key="6">
    <source>
        <dbReference type="EMBL" id="PJZ94373.1"/>
    </source>
</evidence>
<evidence type="ECO:0000259" key="4">
    <source>
        <dbReference type="Pfam" id="PF18083"/>
    </source>
</evidence>
<dbReference type="Proteomes" id="UP000232122">
    <property type="component" value="Unassembled WGS sequence"/>
</dbReference>
<reference evidence="6" key="1">
    <citation type="submission" date="2017-07" db="EMBL/GenBank/DDBJ databases">
        <title>Leptospira spp. isolated from tropical soils.</title>
        <authorList>
            <person name="Thibeaux R."/>
            <person name="Iraola G."/>
            <person name="Ferres I."/>
            <person name="Bierque E."/>
            <person name="Girault D."/>
            <person name="Soupe-Gilbert M.-E."/>
            <person name="Picardeau M."/>
            <person name="Goarant C."/>
        </authorList>
    </citation>
    <scope>NUCLEOTIDE SEQUENCE [LARGE SCALE GENOMIC DNA]</scope>
    <source>
        <strain evidence="6">ATI7-C-A5</strain>
    </source>
</reference>
<keyword evidence="7" id="KW-1185">Reference proteome</keyword>
<evidence type="ECO:0000313" key="7">
    <source>
        <dbReference type="Proteomes" id="UP000232122"/>
    </source>
</evidence>
<organism evidence="6">
    <name type="scientific">Leptospira ellisii</name>
    <dbReference type="NCBI Taxonomy" id="2023197"/>
    <lineage>
        <taxon>Bacteria</taxon>
        <taxon>Pseudomonadati</taxon>
        <taxon>Spirochaetota</taxon>
        <taxon>Spirochaetia</taxon>
        <taxon>Leptospirales</taxon>
        <taxon>Leptospiraceae</taxon>
        <taxon>Leptospira</taxon>
    </lineage>
</organism>
<accession>A0A2N0BCV7</accession>
<reference evidence="5 7" key="2">
    <citation type="journal article" date="2018" name="Microb. Genom.">
        <title>Deciphering the unexplored Leptospira diversity from soils uncovers genomic evolution to virulence.</title>
        <authorList>
            <person name="Thibeaux R."/>
            <person name="Iraola G."/>
            <person name="Ferres I."/>
            <person name="Bierque E."/>
            <person name="Girault D."/>
            <person name="Soupe-Gilbert M.E."/>
            <person name="Picardeau M."/>
            <person name="Goarant C."/>
        </authorList>
    </citation>
    <scope>NUCLEOTIDE SEQUENCE [LARGE SCALE GENOMIC DNA]</scope>
    <source>
        <strain evidence="5 7">ATI7-C-A5</strain>
    </source>
</reference>
<dbReference type="Gene3D" id="3.20.20.220">
    <property type="match status" value="1"/>
</dbReference>